<keyword evidence="4" id="KW-1185">Reference proteome</keyword>
<evidence type="ECO:0000313" key="3">
    <source>
        <dbReference type="EMBL" id="SHK07521.1"/>
    </source>
</evidence>
<proteinExistence type="predicted"/>
<gene>
    <name evidence="3" type="ORF">SAMN02745912_02166</name>
</gene>
<dbReference type="Proteomes" id="UP000184465">
    <property type="component" value="Unassembled WGS sequence"/>
</dbReference>
<feature type="domain" description="TadE-like" evidence="2">
    <location>
        <begin position="13"/>
        <end position="54"/>
    </location>
</feature>
<evidence type="ECO:0000259" key="2">
    <source>
        <dbReference type="Pfam" id="PF07811"/>
    </source>
</evidence>
<dbReference type="Pfam" id="PF07811">
    <property type="entry name" value="TadE"/>
    <property type="match status" value="1"/>
</dbReference>
<feature type="transmembrane region" description="Helical" evidence="1">
    <location>
        <begin position="21"/>
        <end position="44"/>
    </location>
</feature>
<dbReference type="AlphaFoldDB" id="A0A1M6PHU5"/>
<name>A0A1M6PHU5_PARC5</name>
<evidence type="ECO:0000313" key="4">
    <source>
        <dbReference type="Proteomes" id="UP000184465"/>
    </source>
</evidence>
<reference evidence="3 4" key="1">
    <citation type="submission" date="2016-11" db="EMBL/GenBank/DDBJ databases">
        <authorList>
            <person name="Jaros S."/>
            <person name="Januszkiewicz K."/>
            <person name="Wedrychowicz H."/>
        </authorList>
    </citation>
    <scope>NUCLEOTIDE SEQUENCE [LARGE SCALE GENOMIC DNA]</scope>
    <source>
        <strain evidence="3 4">DSM 15212</strain>
    </source>
</reference>
<dbReference type="InterPro" id="IPR012495">
    <property type="entry name" value="TadE-like_dom"/>
</dbReference>
<keyword evidence="1" id="KW-0472">Membrane</keyword>
<sequence>MKRAYWRVISNKGSLTVEASLIFPIIFLAILVVIHICILLYQYAHLQSTANHVAERGAACWNNVSRMEIDTYEFRLKTGKLKESKELLKEGLYMSYKKEKIKKMKIYLLNKLKQNNILEGEISKIDTNDIINSKDKIDIWIKDYIVYKELNIKIKDSYKIPLGDSLKIFGINDKYNINVYSKAVINEPVDFIRNIDFIGDTLNEHEFTSKYINKFKETMGKIKNNIERFFQD</sequence>
<dbReference type="EMBL" id="FRAG01000024">
    <property type="protein sequence ID" value="SHK07521.1"/>
    <property type="molecule type" value="Genomic_DNA"/>
</dbReference>
<organism evidence="3 4">
    <name type="scientific">Paramaledivibacter caminithermalis (strain DSM 15212 / CIP 107654 / DViRD3)</name>
    <name type="common">Clostridium caminithermale</name>
    <dbReference type="NCBI Taxonomy" id="1121301"/>
    <lineage>
        <taxon>Bacteria</taxon>
        <taxon>Bacillati</taxon>
        <taxon>Bacillota</taxon>
        <taxon>Clostridia</taxon>
        <taxon>Peptostreptococcales</taxon>
        <taxon>Caminicellaceae</taxon>
        <taxon>Paramaledivibacter</taxon>
    </lineage>
</organism>
<keyword evidence="1" id="KW-1133">Transmembrane helix</keyword>
<accession>A0A1M6PHU5</accession>
<protein>
    <submittedName>
        <fullName evidence="3">TadE-like protein</fullName>
    </submittedName>
</protein>
<dbReference type="RefSeq" id="WP_073149734.1">
    <property type="nucleotide sequence ID" value="NZ_FRAG01000024.1"/>
</dbReference>
<dbReference type="OrthoDB" id="1739072at2"/>
<dbReference type="STRING" id="1121301.SAMN02745912_02166"/>
<evidence type="ECO:0000256" key="1">
    <source>
        <dbReference type="SAM" id="Phobius"/>
    </source>
</evidence>
<keyword evidence="1" id="KW-0812">Transmembrane</keyword>